<accession>A0A4R7C920</accession>
<evidence type="ECO:0000313" key="2">
    <source>
        <dbReference type="Proteomes" id="UP000295122"/>
    </source>
</evidence>
<sequence>MSFDALKTGAVVRYPYLWAREQAAGESEGRKKRPAAVGLRIPRPDGDLLALFPITSAPPGSGRFAVEIPDIEKQRGGLDRDARLWLILDEYNEDVVGRSYYLEPTAPLGHLSRAFLAPLIREFISRARLANRVSRRS</sequence>
<proteinExistence type="predicted"/>
<dbReference type="AlphaFoldDB" id="A0A4R7C920"/>
<dbReference type="Proteomes" id="UP000295122">
    <property type="component" value="Unassembled WGS sequence"/>
</dbReference>
<name>A0A4R7C920_9HYPH</name>
<reference evidence="1 2" key="1">
    <citation type="submission" date="2019-03" db="EMBL/GenBank/DDBJ databases">
        <title>Genomic Encyclopedia of Type Strains, Phase IV (KMG-IV): sequencing the most valuable type-strain genomes for metagenomic binning, comparative biology and taxonomic classification.</title>
        <authorList>
            <person name="Goeker M."/>
        </authorList>
    </citation>
    <scope>NUCLEOTIDE SEQUENCE [LARGE SCALE GENOMIC DNA]</scope>
    <source>
        <strain evidence="1 2">DSM 25903</strain>
    </source>
</reference>
<dbReference type="RefSeq" id="WP_133768790.1">
    <property type="nucleotide sequence ID" value="NZ_SNZR01000011.1"/>
</dbReference>
<dbReference type="OrthoDB" id="7432864at2"/>
<comment type="caution">
    <text evidence="1">The sequence shown here is derived from an EMBL/GenBank/DDBJ whole genome shotgun (WGS) entry which is preliminary data.</text>
</comment>
<dbReference type="EMBL" id="SNZR01000011">
    <property type="protein sequence ID" value="TDR93825.1"/>
    <property type="molecule type" value="Genomic_DNA"/>
</dbReference>
<keyword evidence="2" id="KW-1185">Reference proteome</keyword>
<gene>
    <name evidence="1" type="ORF">EV668_1094</name>
</gene>
<evidence type="ECO:0000313" key="1">
    <source>
        <dbReference type="EMBL" id="TDR93825.1"/>
    </source>
</evidence>
<evidence type="ECO:0008006" key="3">
    <source>
        <dbReference type="Google" id="ProtNLM"/>
    </source>
</evidence>
<protein>
    <recommendedName>
        <fullName evidence="3">PemK-like, MazF-like toxin of type II toxin-antitoxin system</fullName>
    </recommendedName>
</protein>
<organism evidence="1 2">
    <name type="scientific">Enterovirga rhinocerotis</name>
    <dbReference type="NCBI Taxonomy" id="1339210"/>
    <lineage>
        <taxon>Bacteria</taxon>
        <taxon>Pseudomonadati</taxon>
        <taxon>Pseudomonadota</taxon>
        <taxon>Alphaproteobacteria</taxon>
        <taxon>Hyphomicrobiales</taxon>
        <taxon>Methylobacteriaceae</taxon>
        <taxon>Enterovirga</taxon>
    </lineage>
</organism>